<feature type="domain" description="CARD" evidence="2">
    <location>
        <begin position="164"/>
        <end position="246"/>
    </location>
</feature>
<dbReference type="Ensembl" id="ENSSAUT00010050585.1">
    <property type="protein sequence ID" value="ENSSAUP00010048096.1"/>
    <property type="gene ID" value="ENSSAUG00010020031.1"/>
</dbReference>
<evidence type="ECO:0000313" key="4">
    <source>
        <dbReference type="Proteomes" id="UP000472265"/>
    </source>
</evidence>
<accession>A0A671XCY1</accession>
<feature type="compositionally biased region" description="Polar residues" evidence="1">
    <location>
        <begin position="1"/>
        <end position="11"/>
    </location>
</feature>
<protein>
    <recommendedName>
        <fullName evidence="2">CARD domain-containing protein</fullName>
    </recommendedName>
</protein>
<reference evidence="3" key="3">
    <citation type="submission" date="2025-09" db="UniProtKB">
        <authorList>
            <consortium name="Ensembl"/>
        </authorList>
    </citation>
    <scope>IDENTIFICATION</scope>
</reference>
<feature type="region of interest" description="Disordered" evidence="1">
    <location>
        <begin position="1"/>
        <end position="53"/>
    </location>
</feature>
<dbReference type="GeneTree" id="ENSGT00940000176854"/>
<dbReference type="InterPro" id="IPR011029">
    <property type="entry name" value="DEATH-like_dom_sf"/>
</dbReference>
<feature type="compositionally biased region" description="Low complexity" evidence="1">
    <location>
        <begin position="31"/>
        <end position="47"/>
    </location>
</feature>
<proteinExistence type="predicted"/>
<dbReference type="Pfam" id="PF00619">
    <property type="entry name" value="CARD"/>
    <property type="match status" value="1"/>
</dbReference>
<name>A0A671XCY1_SPAAU</name>
<organism evidence="3 4">
    <name type="scientific">Sparus aurata</name>
    <name type="common">Gilthead sea bream</name>
    <dbReference type="NCBI Taxonomy" id="8175"/>
    <lineage>
        <taxon>Eukaryota</taxon>
        <taxon>Metazoa</taxon>
        <taxon>Chordata</taxon>
        <taxon>Craniata</taxon>
        <taxon>Vertebrata</taxon>
        <taxon>Euteleostomi</taxon>
        <taxon>Actinopterygii</taxon>
        <taxon>Neopterygii</taxon>
        <taxon>Teleostei</taxon>
        <taxon>Neoteleostei</taxon>
        <taxon>Acanthomorphata</taxon>
        <taxon>Eupercaria</taxon>
        <taxon>Spariformes</taxon>
        <taxon>Sparidae</taxon>
        <taxon>Sparus</taxon>
    </lineage>
</organism>
<reference evidence="3" key="2">
    <citation type="submission" date="2025-08" db="UniProtKB">
        <authorList>
            <consortium name="Ensembl"/>
        </authorList>
    </citation>
    <scope>IDENTIFICATION</scope>
</reference>
<evidence type="ECO:0000313" key="3">
    <source>
        <dbReference type="Ensembl" id="ENSSAUP00010048096.1"/>
    </source>
</evidence>
<dbReference type="PROSITE" id="PS50209">
    <property type="entry name" value="CARD"/>
    <property type="match status" value="1"/>
</dbReference>
<dbReference type="InParanoid" id="A0A671XCY1"/>
<evidence type="ECO:0000256" key="1">
    <source>
        <dbReference type="SAM" id="MobiDB-lite"/>
    </source>
</evidence>
<gene>
    <name evidence="3" type="primary">LOC115569919</name>
</gene>
<evidence type="ECO:0000259" key="2">
    <source>
        <dbReference type="PROSITE" id="PS50209"/>
    </source>
</evidence>
<dbReference type="SUPFAM" id="SSF47986">
    <property type="entry name" value="DEATH domain"/>
    <property type="match status" value="1"/>
</dbReference>
<dbReference type="Proteomes" id="UP000472265">
    <property type="component" value="Chromosome 19"/>
</dbReference>
<dbReference type="InterPro" id="IPR001315">
    <property type="entry name" value="CARD"/>
</dbReference>
<dbReference type="SMART" id="SM00114">
    <property type="entry name" value="CARD"/>
    <property type="match status" value="1"/>
</dbReference>
<dbReference type="Gene3D" id="1.10.533.10">
    <property type="entry name" value="Death Domain, Fas"/>
    <property type="match status" value="1"/>
</dbReference>
<reference evidence="3" key="1">
    <citation type="submission" date="2021-04" db="EMBL/GenBank/DDBJ databases">
        <authorList>
            <consortium name="Wellcome Sanger Institute Data Sharing"/>
        </authorList>
    </citation>
    <scope>NUCLEOTIDE SEQUENCE [LARGE SCALE GENOMIC DNA]</scope>
</reference>
<dbReference type="GO" id="GO:0042981">
    <property type="term" value="P:regulation of apoptotic process"/>
    <property type="evidence" value="ECO:0007669"/>
    <property type="project" value="InterPro"/>
</dbReference>
<sequence length="257" mass="28825">MEQQIISQNNWAGAVRPGGSHLLPAPENIQSRRSSSCSSQELSDQISPDPLDTDYDDGLRLLYEYIHTRGGENRAAQSEGTSAGDDDVLVKMEEPVTAVSSSVTNTQPTRPHLQLSSDPGWSQREKILKHIKLFLRDTNKHSVWERRVCLSSAGLTKSCRQSTLNLPSHEKLFDIRSSFIEGISGPVLKSLLDKMFEKKVLTDSERESADDKHNREDKARFVIDTVRRKGEAASLEVIEFLREVDPFLCKHLGLIVT</sequence>
<dbReference type="AlphaFoldDB" id="A0A671XCY1"/>
<keyword evidence="4" id="KW-1185">Reference proteome</keyword>